<protein>
    <submittedName>
        <fullName evidence="9">4Fe-4S binding protein</fullName>
    </submittedName>
</protein>
<keyword evidence="5" id="KW-0408">Iron</keyword>
<keyword evidence="7" id="KW-0812">Transmembrane</keyword>
<accession>A0ABV7ESL3</accession>
<dbReference type="Pfam" id="PF12801">
    <property type="entry name" value="Fer4_5"/>
    <property type="match status" value="2"/>
</dbReference>
<reference evidence="10" key="1">
    <citation type="journal article" date="2019" name="Int. J. Syst. Evol. Microbiol.">
        <title>The Global Catalogue of Microorganisms (GCM) 10K type strain sequencing project: providing services to taxonomists for standard genome sequencing and annotation.</title>
        <authorList>
            <consortium name="The Broad Institute Genomics Platform"/>
            <consortium name="The Broad Institute Genome Sequencing Center for Infectious Disease"/>
            <person name="Wu L."/>
            <person name="Ma J."/>
        </authorList>
    </citation>
    <scope>NUCLEOTIDE SEQUENCE [LARGE SCALE GENOMIC DNA]</scope>
    <source>
        <strain evidence="10">KCTC 52640</strain>
    </source>
</reference>
<feature type="transmembrane region" description="Helical" evidence="7">
    <location>
        <begin position="422"/>
        <end position="443"/>
    </location>
</feature>
<dbReference type="Proteomes" id="UP001595462">
    <property type="component" value="Unassembled WGS sequence"/>
</dbReference>
<comment type="caution">
    <text evidence="9">The sequence shown here is derived from an EMBL/GenBank/DDBJ whole genome shotgun (WGS) entry which is preliminary data.</text>
</comment>
<dbReference type="PANTHER" id="PTHR30176">
    <property type="entry name" value="FERREDOXIN-TYPE PROTEIN NAPH"/>
    <property type="match status" value="1"/>
</dbReference>
<feature type="transmembrane region" description="Helical" evidence="7">
    <location>
        <begin position="88"/>
        <end position="113"/>
    </location>
</feature>
<evidence type="ECO:0000313" key="10">
    <source>
        <dbReference type="Proteomes" id="UP001595462"/>
    </source>
</evidence>
<feature type="transmembrane region" description="Helical" evidence="7">
    <location>
        <begin position="45"/>
        <end position="68"/>
    </location>
</feature>
<evidence type="ECO:0000259" key="8">
    <source>
        <dbReference type="Pfam" id="PF12801"/>
    </source>
</evidence>
<organism evidence="9 10">
    <name type="scientific">Salinisphaera aquimarina</name>
    <dbReference type="NCBI Taxonomy" id="2094031"/>
    <lineage>
        <taxon>Bacteria</taxon>
        <taxon>Pseudomonadati</taxon>
        <taxon>Pseudomonadota</taxon>
        <taxon>Gammaproteobacteria</taxon>
        <taxon>Salinisphaerales</taxon>
        <taxon>Salinisphaeraceae</taxon>
        <taxon>Salinisphaera</taxon>
    </lineage>
</organism>
<keyword evidence="4" id="KW-0249">Electron transport</keyword>
<feature type="transmembrane region" description="Helical" evidence="7">
    <location>
        <begin position="351"/>
        <end position="384"/>
    </location>
</feature>
<feature type="transmembrane region" description="Helical" evidence="7">
    <location>
        <begin position="134"/>
        <end position="155"/>
    </location>
</feature>
<feature type="transmembrane region" description="Helical" evidence="7">
    <location>
        <begin position="285"/>
        <end position="304"/>
    </location>
</feature>
<feature type="domain" description="4Fe-4S ferredoxin-type" evidence="8">
    <location>
        <begin position="88"/>
        <end position="132"/>
    </location>
</feature>
<keyword evidence="2" id="KW-0004">4Fe-4S</keyword>
<sequence>MSISSAQDRLQRIPIQINQGGTQKTYKPQGPWARRIESWIAPHQWLLSWVHVVMFFGFLILMSVPLLLPLPADNARFWNNFTLFANFMIWGLWFPLVFVSVVFSGRSWCGVLCPLGACSEWANRVGFKRPVPRWVRWEGTPIVSFIVITVLAQTVGARDHALGIAEIFGATFVFAILLGFVYGPGRSKRAWCRHMCPIGLMLGVFSRIGAVQFRPKLPRSGGERYTEKGICPTMIDINRKAESRHCIECFRCVNPKARGGLQLIFRRPGVEVEQIRQHNPNTAEIWFLFLATGLSLGGFLWLVLPQYQLLRQTLGTWAINQGWYWIGSPGPAWLMSVHPEAREVFTWLDFFMIVGFMMGCAVALTAILGLFSWIGGALSAWFAGTTNRRARMLEQAYAYMPVAMVSLVIGLGGKLFDAMATAGIPPSAVAGIKIVGFAVSLLWSLQLSHRLVGVQGLAGPRRWLVMLPTAAGVMVIGLAWWPAIFGL</sequence>
<keyword evidence="10" id="KW-1185">Reference proteome</keyword>
<dbReference type="RefSeq" id="WP_380690497.1">
    <property type="nucleotide sequence ID" value="NZ_JBHRSS010000006.1"/>
</dbReference>
<keyword evidence="7" id="KW-0472">Membrane</keyword>
<feature type="transmembrane region" description="Helical" evidence="7">
    <location>
        <begin position="396"/>
        <end position="416"/>
    </location>
</feature>
<keyword evidence="7" id="KW-1133">Transmembrane helix</keyword>
<dbReference type="PANTHER" id="PTHR30176:SF3">
    <property type="entry name" value="FERREDOXIN-TYPE PROTEIN NAPH"/>
    <property type="match status" value="1"/>
</dbReference>
<dbReference type="InterPro" id="IPR051684">
    <property type="entry name" value="Electron_Trans/Redox"/>
</dbReference>
<evidence type="ECO:0000256" key="7">
    <source>
        <dbReference type="SAM" id="Phobius"/>
    </source>
</evidence>
<evidence type="ECO:0000313" key="9">
    <source>
        <dbReference type="EMBL" id="MFC3104936.1"/>
    </source>
</evidence>
<dbReference type="EMBL" id="JBHRSS010000006">
    <property type="protein sequence ID" value="MFC3104936.1"/>
    <property type="molecule type" value="Genomic_DNA"/>
</dbReference>
<evidence type="ECO:0000256" key="2">
    <source>
        <dbReference type="ARBA" id="ARBA00022485"/>
    </source>
</evidence>
<feature type="domain" description="4Fe-4S ferredoxin-type" evidence="8">
    <location>
        <begin position="171"/>
        <end position="209"/>
    </location>
</feature>
<keyword evidence="1" id="KW-0813">Transport</keyword>
<feature type="transmembrane region" description="Helical" evidence="7">
    <location>
        <begin position="161"/>
        <end position="183"/>
    </location>
</feature>
<proteinExistence type="predicted"/>
<evidence type="ECO:0000256" key="3">
    <source>
        <dbReference type="ARBA" id="ARBA00022723"/>
    </source>
</evidence>
<evidence type="ECO:0000256" key="1">
    <source>
        <dbReference type="ARBA" id="ARBA00022448"/>
    </source>
</evidence>
<dbReference type="InterPro" id="IPR017896">
    <property type="entry name" value="4Fe4S_Fe-S-bd"/>
</dbReference>
<gene>
    <name evidence="9" type="ORF">ACFOSU_13730</name>
</gene>
<keyword evidence="3" id="KW-0479">Metal-binding</keyword>
<evidence type="ECO:0000256" key="6">
    <source>
        <dbReference type="ARBA" id="ARBA00023014"/>
    </source>
</evidence>
<name>A0ABV7ESL3_9GAMM</name>
<keyword evidence="6" id="KW-0411">Iron-sulfur</keyword>
<evidence type="ECO:0000256" key="5">
    <source>
        <dbReference type="ARBA" id="ARBA00023004"/>
    </source>
</evidence>
<evidence type="ECO:0000256" key="4">
    <source>
        <dbReference type="ARBA" id="ARBA00022982"/>
    </source>
</evidence>
<feature type="transmembrane region" description="Helical" evidence="7">
    <location>
        <begin position="463"/>
        <end position="484"/>
    </location>
</feature>